<dbReference type="RefSeq" id="WP_332902518.1">
    <property type="nucleotide sequence ID" value="NZ_JBAGLP010000118.1"/>
</dbReference>
<name>A0ABU7Z9C9_9MICO</name>
<reference evidence="1" key="2">
    <citation type="submission" date="2024-02" db="EMBL/GenBank/DDBJ databases">
        <authorList>
            <person name="Prathaban M."/>
            <person name="Mythili R."/>
            <person name="Sharmila Devi N."/>
            <person name="Sobanaa M."/>
            <person name="Prathiviraj R."/>
            <person name="Selvin J."/>
        </authorList>
    </citation>
    <scope>NUCLEOTIDE SEQUENCE</scope>
    <source>
        <strain evidence="1">MP1014</strain>
    </source>
</reference>
<comment type="caution">
    <text evidence="1">The sequence shown here is derived from an EMBL/GenBank/DDBJ whole genome shotgun (WGS) entry which is preliminary data.</text>
</comment>
<keyword evidence="2" id="KW-1185">Reference proteome</keyword>
<dbReference type="Proteomes" id="UP001310387">
    <property type="component" value="Unassembled WGS sequence"/>
</dbReference>
<evidence type="ECO:0008006" key="3">
    <source>
        <dbReference type="Google" id="ProtNLM"/>
    </source>
</evidence>
<accession>A0ABU7Z9C9</accession>
<protein>
    <recommendedName>
        <fullName evidence="3">YtxH-like protein</fullName>
    </recommendedName>
</protein>
<dbReference type="EMBL" id="JBAGLP010000118">
    <property type="protein sequence ID" value="MEG3615983.1"/>
    <property type="molecule type" value="Genomic_DNA"/>
</dbReference>
<organism evidence="1 2">
    <name type="scientific">Isoptericola haloaureus</name>
    <dbReference type="NCBI Taxonomy" id="1542902"/>
    <lineage>
        <taxon>Bacteria</taxon>
        <taxon>Bacillati</taxon>
        <taxon>Actinomycetota</taxon>
        <taxon>Actinomycetes</taxon>
        <taxon>Micrococcales</taxon>
        <taxon>Promicromonosporaceae</taxon>
        <taxon>Isoptericola</taxon>
    </lineage>
</organism>
<sequence length="53" mass="5891">MTALAVGIALGYYLGTEKGREQIDQAKKLAVDTWNDPRVQEKVSEVQEKVAKN</sequence>
<evidence type="ECO:0000313" key="1">
    <source>
        <dbReference type="EMBL" id="MEG3615983.1"/>
    </source>
</evidence>
<evidence type="ECO:0000313" key="2">
    <source>
        <dbReference type="Proteomes" id="UP001310387"/>
    </source>
</evidence>
<reference evidence="1" key="1">
    <citation type="journal article" date="2024" name="Antonie Van Leeuwenhoek">
        <title>Isoptericola haloaureus sp. nov., a dimorphic actinobacterium isolated from mangrove sediments of southeast India, implicating biosaline agricultural significance through nitrogen fixation and salt tolerance genes.</title>
        <authorList>
            <person name="Prathaban M."/>
            <person name="Prathiviraj R."/>
            <person name="Ravichandran M."/>
            <person name="Natarajan S.D."/>
            <person name="Sobanaa M."/>
            <person name="Hari Krishna Kumar S."/>
            <person name="Chandrasekar V."/>
            <person name="Selvin J."/>
        </authorList>
    </citation>
    <scope>NUCLEOTIDE SEQUENCE</scope>
    <source>
        <strain evidence="1">MP1014</strain>
    </source>
</reference>
<gene>
    <name evidence="1" type="ORF">V5O49_12690</name>
</gene>
<proteinExistence type="predicted"/>